<dbReference type="Gene3D" id="3.90.260.10">
    <property type="entry name" value="Transglutaminase-like"/>
    <property type="match status" value="1"/>
</dbReference>
<dbReference type="Pfam" id="PF01841">
    <property type="entry name" value="Transglut_core"/>
    <property type="match status" value="1"/>
</dbReference>
<dbReference type="SMART" id="SM00460">
    <property type="entry name" value="TGc"/>
    <property type="match status" value="1"/>
</dbReference>
<evidence type="ECO:0000313" key="1">
    <source>
        <dbReference type="EMBL" id="CAB3977421.1"/>
    </source>
</evidence>
<dbReference type="FunFam" id="3.90.260.10:FF:000002">
    <property type="entry name" value="Erythrocyte membrane protein band 4.2"/>
    <property type="match status" value="1"/>
</dbReference>
<dbReference type="AlphaFoldDB" id="A0A7D9H7H8"/>
<protein>
    <submittedName>
        <fullName evidence="1">-glutamine gamma-glutamyltransferase 4</fullName>
    </submittedName>
</protein>
<reference evidence="1" key="1">
    <citation type="submission" date="2020-04" db="EMBL/GenBank/DDBJ databases">
        <authorList>
            <person name="Alioto T."/>
            <person name="Alioto T."/>
            <person name="Gomez Garrido J."/>
        </authorList>
    </citation>
    <scope>NUCLEOTIDE SEQUENCE</scope>
    <source>
        <strain evidence="1">A484AB</strain>
    </source>
</reference>
<dbReference type="InterPro" id="IPR013783">
    <property type="entry name" value="Ig-like_fold"/>
</dbReference>
<dbReference type="SUPFAM" id="SSF54001">
    <property type="entry name" value="Cysteine proteinases"/>
    <property type="match status" value="1"/>
</dbReference>
<organism evidence="1 2">
    <name type="scientific">Paramuricea clavata</name>
    <name type="common">Red gorgonian</name>
    <name type="synonym">Violescent sea-whip</name>
    <dbReference type="NCBI Taxonomy" id="317549"/>
    <lineage>
        <taxon>Eukaryota</taxon>
        <taxon>Metazoa</taxon>
        <taxon>Cnidaria</taxon>
        <taxon>Anthozoa</taxon>
        <taxon>Octocorallia</taxon>
        <taxon>Malacalcyonacea</taxon>
        <taxon>Plexauridae</taxon>
        <taxon>Paramuricea</taxon>
    </lineage>
</organism>
<dbReference type="Proteomes" id="UP001152795">
    <property type="component" value="Unassembled WGS sequence"/>
</dbReference>
<dbReference type="InterPro" id="IPR038765">
    <property type="entry name" value="Papain-like_cys_pep_sf"/>
</dbReference>
<evidence type="ECO:0000313" key="2">
    <source>
        <dbReference type="Proteomes" id="UP001152795"/>
    </source>
</evidence>
<dbReference type="PROSITE" id="PS00547">
    <property type="entry name" value="TRANSGLUTAMINASES"/>
    <property type="match status" value="1"/>
</dbReference>
<dbReference type="OrthoDB" id="437511at2759"/>
<dbReference type="InterPro" id="IPR036985">
    <property type="entry name" value="Transglutaminase-like_sf"/>
</dbReference>
<keyword evidence="2" id="KW-1185">Reference proteome</keyword>
<dbReference type="SUPFAM" id="SSF81296">
    <property type="entry name" value="E set domains"/>
    <property type="match status" value="1"/>
</dbReference>
<accession>A0A7D9H7H8</accession>
<dbReference type="Gene3D" id="2.60.40.10">
    <property type="entry name" value="Immunoglobulins"/>
    <property type="match status" value="1"/>
</dbReference>
<comment type="caution">
    <text evidence="1">The sequence shown here is derived from an EMBL/GenBank/DDBJ whole genome shotgun (WGS) entry which is preliminary data.</text>
</comment>
<gene>
    <name evidence="1" type="ORF">PACLA_8A007349</name>
</gene>
<dbReference type="InterPro" id="IPR002931">
    <property type="entry name" value="Transglutaminase-like"/>
</dbReference>
<dbReference type="InterPro" id="IPR014756">
    <property type="entry name" value="Ig_E-set"/>
</dbReference>
<dbReference type="PANTHER" id="PTHR11590">
    <property type="entry name" value="PROTEIN-GLUTAMINE GAMMA-GLUTAMYLTRANSFERASE"/>
    <property type="match status" value="1"/>
</dbReference>
<proteinExistence type="predicted"/>
<sequence length="375" mass="42458">MNIASIVIEDALNETSWGMVVVEKYQEKCNIVVKVMIPVTAAIGRHKIEVLLPSSSSFILLHCFDIIVICNAWNKDDDVYLESEELRQEYVLNDVGLIYRGSASNGAYGITALHWEFGQFEENVLDCVLLLLQKDKRFERHPLKSHRKQNSAAWIGRVLSAVLNCQQDDGLLMGNWSGKYEKGKAPSSWLGSADIFQEYHKTNEAVKYGQCWVFSGVMNTALRALGIPARCVTNFDSAHDTDESMTIDVIESEDGLRMEDVCDDSIWNFHVWNEMWIKRKDLASNNYDGWHAVDCTPQEKSSQLYQMGPAPLAAIKNGETYVGYDAAFVFAEVNADYVKWIALRDESGDIVFEGRCIYFQTTFFCPALIQALHND</sequence>
<dbReference type="PANTHER" id="PTHR11590:SF81">
    <property type="entry name" value="PROTEIN-GLUTAMINE GAMMA-GLUTAMYLTRANSFERASE K-LIKE ISOFORM X4"/>
    <property type="match status" value="1"/>
</dbReference>
<dbReference type="EMBL" id="CACRXK020000046">
    <property type="protein sequence ID" value="CAB3977421.1"/>
    <property type="molecule type" value="Genomic_DNA"/>
</dbReference>
<dbReference type="InterPro" id="IPR013808">
    <property type="entry name" value="Transglutaminase_AS"/>
</dbReference>
<name>A0A7D9H7H8_PARCT</name>
<dbReference type="InterPro" id="IPR050779">
    <property type="entry name" value="Transglutaminase"/>
</dbReference>
<dbReference type="GO" id="GO:0003810">
    <property type="term" value="F:protein-glutamine gamma-glutamyltransferase activity"/>
    <property type="evidence" value="ECO:0007669"/>
    <property type="project" value="TreeGrafter"/>
</dbReference>